<gene>
    <name evidence="2" type="ORF">ALMOND_2B020223</name>
</gene>
<keyword evidence="1" id="KW-0472">Membrane</keyword>
<dbReference type="EMBL" id="CABIKO010001484">
    <property type="protein sequence ID" value="VVA41755.1"/>
    <property type="molecule type" value="Genomic_DNA"/>
</dbReference>
<accession>A0A5E4GP93</accession>
<organism evidence="2 3">
    <name type="scientific">Prunus dulcis</name>
    <name type="common">Almond</name>
    <name type="synonym">Amygdalus dulcis</name>
    <dbReference type="NCBI Taxonomy" id="3755"/>
    <lineage>
        <taxon>Eukaryota</taxon>
        <taxon>Viridiplantae</taxon>
        <taxon>Streptophyta</taxon>
        <taxon>Embryophyta</taxon>
        <taxon>Tracheophyta</taxon>
        <taxon>Spermatophyta</taxon>
        <taxon>Magnoliopsida</taxon>
        <taxon>eudicotyledons</taxon>
        <taxon>Gunneridae</taxon>
        <taxon>Pentapetalae</taxon>
        <taxon>rosids</taxon>
        <taxon>fabids</taxon>
        <taxon>Rosales</taxon>
        <taxon>Rosaceae</taxon>
        <taxon>Amygdaloideae</taxon>
        <taxon>Amygdaleae</taxon>
        <taxon>Prunus</taxon>
    </lineage>
</organism>
<dbReference type="AlphaFoldDB" id="A0A5E4GP93"/>
<evidence type="ECO:0000313" key="3">
    <source>
        <dbReference type="Proteomes" id="UP000327085"/>
    </source>
</evidence>
<proteinExistence type="predicted"/>
<keyword evidence="1" id="KW-1133">Transmembrane helix</keyword>
<dbReference type="Gramene" id="VVA41755">
    <property type="protein sequence ID" value="VVA41755"/>
    <property type="gene ID" value="Prudul26B020223"/>
</dbReference>
<sequence length="105" mass="11362">MAPSPPSDSKHWSHISPVVFGASFSPFVFFIAKVFLAMVLVHSRGESHVSASSGTWTRGIPEDRFLVDGSGDWGLGFLGVTWLSCDTRSLFSMLLFSAICMAFSG</sequence>
<protein>
    <submittedName>
        <fullName evidence="2">Uncharacterized protein</fullName>
    </submittedName>
</protein>
<feature type="transmembrane region" description="Helical" evidence="1">
    <location>
        <begin position="20"/>
        <end position="41"/>
    </location>
</feature>
<reference evidence="3" key="1">
    <citation type="journal article" date="2020" name="Plant J.">
        <title>Transposons played a major role in the diversification between the closely related almond and peach genomes: results from the almond genome sequence.</title>
        <authorList>
            <person name="Alioto T."/>
            <person name="Alexiou K.G."/>
            <person name="Bardil A."/>
            <person name="Barteri F."/>
            <person name="Castanera R."/>
            <person name="Cruz F."/>
            <person name="Dhingra A."/>
            <person name="Duval H."/>
            <person name="Fernandez I Marti A."/>
            <person name="Frias L."/>
            <person name="Galan B."/>
            <person name="Garcia J.L."/>
            <person name="Howad W."/>
            <person name="Gomez-Garrido J."/>
            <person name="Gut M."/>
            <person name="Julca I."/>
            <person name="Morata J."/>
            <person name="Puigdomenech P."/>
            <person name="Ribeca P."/>
            <person name="Rubio Cabetas M.J."/>
            <person name="Vlasova A."/>
            <person name="Wirthensohn M."/>
            <person name="Garcia-Mas J."/>
            <person name="Gabaldon T."/>
            <person name="Casacuberta J.M."/>
            <person name="Arus P."/>
        </authorList>
    </citation>
    <scope>NUCLEOTIDE SEQUENCE [LARGE SCALE GENOMIC DNA]</scope>
    <source>
        <strain evidence="3">cv. Texas</strain>
    </source>
</reference>
<dbReference type="Proteomes" id="UP000327085">
    <property type="component" value="Unassembled WGS sequence"/>
</dbReference>
<evidence type="ECO:0000313" key="2">
    <source>
        <dbReference type="EMBL" id="VVA41755.1"/>
    </source>
</evidence>
<name>A0A5E4GP93_PRUDU</name>
<keyword evidence="1" id="KW-0812">Transmembrane</keyword>
<evidence type="ECO:0000256" key="1">
    <source>
        <dbReference type="SAM" id="Phobius"/>
    </source>
</evidence>
<dbReference type="InParanoid" id="A0A5E4GP93"/>